<dbReference type="Proteomes" id="UP000472335">
    <property type="component" value="Unassembled WGS sequence"/>
</dbReference>
<gene>
    <name evidence="1" type="ORF">G5C60_03445</name>
</gene>
<dbReference type="AlphaFoldDB" id="A0A6G4UY88"/>
<sequence length="72" mass="8354">MYETSERHTRTHSIADTFQYNPQMEAVERLQQDRPDQFDAMPADEKIQLGYYKAARAAAQELGRDVSGKDYL</sequence>
<evidence type="ECO:0000313" key="2">
    <source>
        <dbReference type="Proteomes" id="UP000472335"/>
    </source>
</evidence>
<evidence type="ECO:0000313" key="1">
    <source>
        <dbReference type="EMBL" id="NGO06742.1"/>
    </source>
</evidence>
<accession>A0A6G4UY88</accession>
<dbReference type="EMBL" id="JAAKZY010000006">
    <property type="protein sequence ID" value="NGO06742.1"/>
    <property type="molecule type" value="Genomic_DNA"/>
</dbReference>
<proteinExistence type="predicted"/>
<protein>
    <submittedName>
        <fullName evidence="1">Uncharacterized protein</fullName>
    </submittedName>
</protein>
<keyword evidence="2" id="KW-1185">Reference proteome</keyword>
<organism evidence="1 2">
    <name type="scientific">Streptomyces scabichelini</name>
    <dbReference type="NCBI Taxonomy" id="2711217"/>
    <lineage>
        <taxon>Bacteria</taxon>
        <taxon>Bacillati</taxon>
        <taxon>Actinomycetota</taxon>
        <taxon>Actinomycetes</taxon>
        <taxon>Kitasatosporales</taxon>
        <taxon>Streptomycetaceae</taxon>
        <taxon>Streptomyces</taxon>
    </lineage>
</organism>
<dbReference type="RefSeq" id="WP_165254659.1">
    <property type="nucleotide sequence ID" value="NZ_JAAKZY010000006.1"/>
</dbReference>
<name>A0A6G4UY88_9ACTN</name>
<comment type="caution">
    <text evidence="1">The sequence shown here is derived from an EMBL/GenBank/DDBJ whole genome shotgun (WGS) entry which is preliminary data.</text>
</comment>
<reference evidence="1 2" key="1">
    <citation type="submission" date="2020-02" db="EMBL/GenBank/DDBJ databases">
        <title>Whole-genome analyses of novel actinobacteria.</title>
        <authorList>
            <person name="Sahin N."/>
            <person name="Gencbay T."/>
        </authorList>
    </citation>
    <scope>NUCLEOTIDE SEQUENCE [LARGE SCALE GENOMIC DNA]</scope>
    <source>
        <strain evidence="1 2">HC44</strain>
    </source>
</reference>